<feature type="compositionally biased region" description="Polar residues" evidence="1">
    <location>
        <begin position="57"/>
        <end position="79"/>
    </location>
</feature>
<evidence type="ECO:0000313" key="3">
    <source>
        <dbReference type="Proteomes" id="UP000541154"/>
    </source>
</evidence>
<proteinExistence type="predicted"/>
<keyword evidence="3" id="KW-1185">Reference proteome</keyword>
<accession>A0A8H6A9H7</accession>
<evidence type="ECO:0000313" key="2">
    <source>
        <dbReference type="EMBL" id="KAF5863574.1"/>
    </source>
</evidence>
<gene>
    <name evidence="2" type="ORF">ETB97_009818</name>
</gene>
<name>A0A8H6A9H7_PETAA</name>
<reference evidence="2 3" key="1">
    <citation type="submission" date="2019-04" db="EMBL/GenBank/DDBJ databases">
        <title>Aspergillus burnettii sp. nov., novel species from soil in southeast Queensland.</title>
        <authorList>
            <person name="Gilchrist C.L.M."/>
            <person name="Pitt J.I."/>
            <person name="Lange L."/>
            <person name="Lacey H.J."/>
            <person name="Vuong D."/>
            <person name="Midgley D.J."/>
            <person name="Greenfield P."/>
            <person name="Bradbury M."/>
            <person name="Lacey E."/>
            <person name="Busk P.K."/>
            <person name="Pilgaard B."/>
            <person name="Chooi Y.H."/>
            <person name="Piggott A.M."/>
        </authorList>
    </citation>
    <scope>NUCLEOTIDE SEQUENCE [LARGE SCALE GENOMIC DNA]</scope>
    <source>
        <strain evidence="2 3">FRR 5400</strain>
    </source>
</reference>
<evidence type="ECO:0000256" key="1">
    <source>
        <dbReference type="SAM" id="MobiDB-lite"/>
    </source>
</evidence>
<dbReference type="Proteomes" id="UP000541154">
    <property type="component" value="Unassembled WGS sequence"/>
</dbReference>
<feature type="region of interest" description="Disordered" evidence="1">
    <location>
        <begin position="54"/>
        <end position="79"/>
    </location>
</feature>
<dbReference type="AlphaFoldDB" id="A0A8H6A9H7"/>
<dbReference type="EMBL" id="SPNV01000049">
    <property type="protein sequence ID" value="KAF5863574.1"/>
    <property type="molecule type" value="Genomic_DNA"/>
</dbReference>
<protein>
    <submittedName>
        <fullName evidence="2">Uncharacterized protein</fullName>
    </submittedName>
</protein>
<sequence length="79" mass="8569">MALLFQNKEFLDVLGPKGHNNHNVVPSIGTILNAIPDRLSSSAYLVAGIPSEAAESPVSNSLQMTDSTEQYSNWPSLHF</sequence>
<organism evidence="2 3">
    <name type="scientific">Petromyces alliaceus</name>
    <name type="common">Aspergillus alliaceus</name>
    <dbReference type="NCBI Taxonomy" id="209559"/>
    <lineage>
        <taxon>Eukaryota</taxon>
        <taxon>Fungi</taxon>
        <taxon>Dikarya</taxon>
        <taxon>Ascomycota</taxon>
        <taxon>Pezizomycotina</taxon>
        <taxon>Eurotiomycetes</taxon>
        <taxon>Eurotiomycetidae</taxon>
        <taxon>Eurotiales</taxon>
        <taxon>Aspergillaceae</taxon>
        <taxon>Aspergillus</taxon>
        <taxon>Aspergillus subgen. Circumdati</taxon>
    </lineage>
</organism>
<comment type="caution">
    <text evidence="2">The sequence shown here is derived from an EMBL/GenBank/DDBJ whole genome shotgun (WGS) entry which is preliminary data.</text>
</comment>